<sequence>MSSTTPSSPSGPQQPAAPSSPAGGTGVLEREELREQVSPGDDERYAHYVRKDKITASAVSGQPVIALCGKVWTPGRDPRKYPVCPTCKAIYEGMSDGADSGSGKGRGWPFGRKGGASGSGE</sequence>
<dbReference type="EMBL" id="BAABBA010000019">
    <property type="protein sequence ID" value="GAA4288894.1"/>
    <property type="molecule type" value="Genomic_DNA"/>
</dbReference>
<dbReference type="RefSeq" id="WP_248257217.1">
    <property type="nucleotide sequence ID" value="NZ_BAABBA010000019.1"/>
</dbReference>
<dbReference type="Pfam" id="PF11238">
    <property type="entry name" value="DUF3039"/>
    <property type="match status" value="1"/>
</dbReference>
<gene>
    <name evidence="2" type="ORF">GCM10022262_32540</name>
</gene>
<evidence type="ECO:0000256" key="1">
    <source>
        <dbReference type="SAM" id="MobiDB-lite"/>
    </source>
</evidence>
<protein>
    <submittedName>
        <fullName evidence="2">DUF3039 domain-containing protein</fullName>
    </submittedName>
</protein>
<feature type="compositionally biased region" description="Gly residues" evidence="1">
    <location>
        <begin position="100"/>
        <end position="121"/>
    </location>
</feature>
<feature type="compositionally biased region" description="Low complexity" evidence="1">
    <location>
        <begin position="1"/>
        <end position="22"/>
    </location>
</feature>
<accession>A0ABP8EY40</accession>
<keyword evidence="3" id="KW-1185">Reference proteome</keyword>
<proteinExistence type="predicted"/>
<organism evidence="2 3">
    <name type="scientific">Georgenia daeguensis</name>
    <dbReference type="NCBI Taxonomy" id="908355"/>
    <lineage>
        <taxon>Bacteria</taxon>
        <taxon>Bacillati</taxon>
        <taxon>Actinomycetota</taxon>
        <taxon>Actinomycetes</taxon>
        <taxon>Micrococcales</taxon>
        <taxon>Bogoriellaceae</taxon>
        <taxon>Georgenia</taxon>
    </lineage>
</organism>
<evidence type="ECO:0000313" key="2">
    <source>
        <dbReference type="EMBL" id="GAA4288894.1"/>
    </source>
</evidence>
<dbReference type="Proteomes" id="UP001499841">
    <property type="component" value="Unassembled WGS sequence"/>
</dbReference>
<name>A0ABP8EY40_9MICO</name>
<feature type="region of interest" description="Disordered" evidence="1">
    <location>
        <begin position="1"/>
        <end position="28"/>
    </location>
</feature>
<evidence type="ECO:0000313" key="3">
    <source>
        <dbReference type="Proteomes" id="UP001499841"/>
    </source>
</evidence>
<feature type="region of interest" description="Disordered" evidence="1">
    <location>
        <begin position="95"/>
        <end position="121"/>
    </location>
</feature>
<comment type="caution">
    <text evidence="2">The sequence shown here is derived from an EMBL/GenBank/DDBJ whole genome shotgun (WGS) entry which is preliminary data.</text>
</comment>
<reference evidence="3" key="1">
    <citation type="journal article" date="2019" name="Int. J. Syst. Evol. Microbiol.">
        <title>The Global Catalogue of Microorganisms (GCM) 10K type strain sequencing project: providing services to taxonomists for standard genome sequencing and annotation.</title>
        <authorList>
            <consortium name="The Broad Institute Genomics Platform"/>
            <consortium name="The Broad Institute Genome Sequencing Center for Infectious Disease"/>
            <person name="Wu L."/>
            <person name="Ma J."/>
        </authorList>
    </citation>
    <scope>NUCLEOTIDE SEQUENCE [LARGE SCALE GENOMIC DNA]</scope>
    <source>
        <strain evidence="3">JCM 17459</strain>
    </source>
</reference>
<dbReference type="InterPro" id="IPR021400">
    <property type="entry name" value="DUF3039"/>
</dbReference>